<organism evidence="1 2">
    <name type="scientific">Colletotrichum truncatum</name>
    <name type="common">Anthracnose fungus</name>
    <name type="synonym">Colletotrichum capsici</name>
    <dbReference type="NCBI Taxonomy" id="5467"/>
    <lineage>
        <taxon>Eukaryota</taxon>
        <taxon>Fungi</taxon>
        <taxon>Dikarya</taxon>
        <taxon>Ascomycota</taxon>
        <taxon>Pezizomycotina</taxon>
        <taxon>Sordariomycetes</taxon>
        <taxon>Hypocreomycetidae</taxon>
        <taxon>Glomerellales</taxon>
        <taxon>Glomerellaceae</taxon>
        <taxon>Colletotrichum</taxon>
        <taxon>Colletotrichum truncatum species complex</taxon>
    </lineage>
</organism>
<reference evidence="1 2" key="1">
    <citation type="journal article" date="2020" name="Phytopathology">
        <title>Genome Sequence Resources of Colletotrichum truncatum, C. plurivorum, C. musicola, and C. sojae: Four Species Pathogenic to Soybean (Glycine max).</title>
        <authorList>
            <person name="Rogerio F."/>
            <person name="Boufleur T.R."/>
            <person name="Ciampi-Guillardi M."/>
            <person name="Sukno S.A."/>
            <person name="Thon M.R."/>
            <person name="Massola Junior N.S."/>
            <person name="Baroncelli R."/>
        </authorList>
    </citation>
    <scope>NUCLEOTIDE SEQUENCE [LARGE SCALE GENOMIC DNA]</scope>
    <source>
        <strain evidence="1 2">CMES1059</strain>
    </source>
</reference>
<evidence type="ECO:0000313" key="1">
    <source>
        <dbReference type="EMBL" id="KAL0939871.1"/>
    </source>
</evidence>
<name>A0ACC3Z6Y9_COLTU</name>
<comment type="caution">
    <text evidence="1">The sequence shown here is derived from an EMBL/GenBank/DDBJ whole genome shotgun (WGS) entry which is preliminary data.</text>
</comment>
<sequence length="379" mass="42466">MLSLLSRLTGGDRNACLKICLQNDFLFLRGTRSEAGEQPLNGVISLQLPAGQHANGVRLRMVGFLRCRDHDISSSSPSSFRTVRVFEHEWAPFIIDHSLKVDSAQSPNIETHEWPFEFMIPGDTPETFRGCSCCSVTYQLTGTTIRGKSSTATPQAYQPIRISRTLQNSEFELMDPTTMEGTWGDRISYCISIGHRAVALGTAIPLEMRLTPLDKKSKISKVRCELLESHKFDYGGPRPLTSFSGERQVAEWFATVESQEDSARQEYRITQKLPLPNEPKRCSPDVDMDNLSTNHVLHVEVDVAEPGDDLFRARYHATIPIVLFISPKIPIDASENFVRPKSPTGECLPMLFGGLDVPPLYGEHKCDKILEQTSWETPV</sequence>
<dbReference type="Proteomes" id="UP000805649">
    <property type="component" value="Unassembled WGS sequence"/>
</dbReference>
<dbReference type="EMBL" id="VUJX02000003">
    <property type="protein sequence ID" value="KAL0939871.1"/>
    <property type="molecule type" value="Genomic_DNA"/>
</dbReference>
<accession>A0ACC3Z6Y9</accession>
<proteinExistence type="predicted"/>
<gene>
    <name evidence="1" type="ORF">CTRU02_206481</name>
</gene>
<keyword evidence="2" id="KW-1185">Reference proteome</keyword>
<protein>
    <submittedName>
        <fullName evidence="1">CreD</fullName>
    </submittedName>
</protein>
<evidence type="ECO:0000313" key="2">
    <source>
        <dbReference type="Proteomes" id="UP000805649"/>
    </source>
</evidence>